<proteinExistence type="predicted"/>
<dbReference type="Pfam" id="PF18800">
    <property type="entry name" value="Atthog"/>
    <property type="match status" value="1"/>
</dbReference>
<dbReference type="InParanoid" id="H2ZMF4"/>
<dbReference type="PANTHER" id="PTHR31186">
    <property type="entry name" value="MODULATOR OF SMOOTHENED PROTEIN"/>
    <property type="match status" value="1"/>
</dbReference>
<reference evidence="3" key="3">
    <citation type="submission" date="2025-09" db="UniProtKB">
        <authorList>
            <consortium name="Ensembl"/>
        </authorList>
    </citation>
    <scope>IDENTIFICATION</scope>
</reference>
<dbReference type="Proteomes" id="UP000007875">
    <property type="component" value="Unassembled WGS sequence"/>
</dbReference>
<dbReference type="GO" id="GO:0045879">
    <property type="term" value="P:negative regulation of smoothened signaling pathway"/>
    <property type="evidence" value="ECO:0007669"/>
    <property type="project" value="TreeGrafter"/>
</dbReference>
<name>H2ZMF4_CIOSA</name>
<keyword evidence="1" id="KW-0472">Membrane</keyword>
<evidence type="ECO:0000256" key="1">
    <source>
        <dbReference type="SAM" id="Phobius"/>
    </source>
</evidence>
<keyword evidence="1" id="KW-1133">Transmembrane helix</keyword>
<keyword evidence="4" id="KW-1185">Reference proteome</keyword>
<dbReference type="AlphaFoldDB" id="H2ZMF4"/>
<accession>H2ZMF4</accession>
<feature type="signal peptide" evidence="2">
    <location>
        <begin position="1"/>
        <end position="19"/>
    </location>
</feature>
<dbReference type="Ensembl" id="ENSCSAVT00000018975.1">
    <property type="protein sequence ID" value="ENSCSAVP00000018770.1"/>
    <property type="gene ID" value="ENSCSAVG00000011028.1"/>
</dbReference>
<evidence type="ECO:0000313" key="3">
    <source>
        <dbReference type="Ensembl" id="ENSCSAVP00000018770.1"/>
    </source>
</evidence>
<dbReference type="PANTHER" id="PTHR31186:SF1">
    <property type="entry name" value="MODULATOR OF SMOOTHENED PROTEIN"/>
    <property type="match status" value="1"/>
</dbReference>
<dbReference type="InterPro" id="IPR037663">
    <property type="entry name" value="Mosmo"/>
</dbReference>
<feature type="transmembrane region" description="Helical" evidence="1">
    <location>
        <begin position="102"/>
        <end position="122"/>
    </location>
</feature>
<feature type="transmembrane region" description="Helical" evidence="1">
    <location>
        <begin position="146"/>
        <end position="170"/>
    </location>
</feature>
<dbReference type="HOGENOM" id="CLU_111296_0_0_1"/>
<reference evidence="3" key="2">
    <citation type="submission" date="2025-08" db="UniProtKB">
        <authorList>
            <consortium name="Ensembl"/>
        </authorList>
    </citation>
    <scope>IDENTIFICATION</scope>
</reference>
<feature type="chain" id="PRO_5003579106" evidence="2">
    <location>
        <begin position="20"/>
        <end position="173"/>
    </location>
</feature>
<dbReference type="OMA" id="FIFKVCP"/>
<feature type="transmembrane region" description="Helical" evidence="1">
    <location>
        <begin position="66"/>
        <end position="90"/>
    </location>
</feature>
<dbReference type="GeneTree" id="ENSGT00390000018266"/>
<evidence type="ECO:0000256" key="2">
    <source>
        <dbReference type="SAM" id="SignalP"/>
    </source>
</evidence>
<protein>
    <submittedName>
        <fullName evidence="3">Uncharacterized protein</fullName>
    </submittedName>
</protein>
<keyword evidence="2" id="KW-0732">Signal</keyword>
<evidence type="ECO:0000313" key="4">
    <source>
        <dbReference type="Proteomes" id="UP000007875"/>
    </source>
</evidence>
<dbReference type="STRING" id="51511.ENSCSAVP00000018770"/>
<dbReference type="GO" id="GO:0060170">
    <property type="term" value="C:ciliary membrane"/>
    <property type="evidence" value="ECO:0007669"/>
    <property type="project" value="TreeGrafter"/>
</dbReference>
<dbReference type="eggNOG" id="ENOG502R4TC">
    <property type="taxonomic scope" value="Eukaryota"/>
</dbReference>
<dbReference type="GO" id="GO:0005794">
    <property type="term" value="C:Golgi apparatus"/>
    <property type="evidence" value="ECO:0007669"/>
    <property type="project" value="TreeGrafter"/>
</dbReference>
<dbReference type="FunCoup" id="H2ZMF4">
    <property type="interactions" value="2"/>
</dbReference>
<reference evidence="4" key="1">
    <citation type="submission" date="2003-08" db="EMBL/GenBank/DDBJ databases">
        <authorList>
            <person name="Birren B."/>
            <person name="Nusbaum C."/>
            <person name="Abebe A."/>
            <person name="Abouelleil A."/>
            <person name="Adekoya E."/>
            <person name="Ait-zahra M."/>
            <person name="Allen N."/>
            <person name="Allen T."/>
            <person name="An P."/>
            <person name="Anderson M."/>
            <person name="Anderson S."/>
            <person name="Arachchi H."/>
            <person name="Armbruster J."/>
            <person name="Bachantsang P."/>
            <person name="Baldwin J."/>
            <person name="Barry A."/>
            <person name="Bayul T."/>
            <person name="Blitshsteyn B."/>
            <person name="Bloom T."/>
            <person name="Blye J."/>
            <person name="Boguslavskiy L."/>
            <person name="Borowsky M."/>
            <person name="Boukhgalter B."/>
            <person name="Brunache A."/>
            <person name="Butler J."/>
            <person name="Calixte N."/>
            <person name="Calvo S."/>
            <person name="Camarata J."/>
            <person name="Campo K."/>
            <person name="Chang J."/>
            <person name="Cheshatsang Y."/>
            <person name="Citroen M."/>
            <person name="Collymore A."/>
            <person name="Considine T."/>
            <person name="Cook A."/>
            <person name="Cooke P."/>
            <person name="Corum B."/>
            <person name="Cuomo C."/>
            <person name="David R."/>
            <person name="Dawoe T."/>
            <person name="Degray S."/>
            <person name="Dodge S."/>
            <person name="Dooley K."/>
            <person name="Dorje P."/>
            <person name="Dorjee K."/>
            <person name="Dorris L."/>
            <person name="Duffey N."/>
            <person name="Dupes A."/>
            <person name="Elkins T."/>
            <person name="Engels R."/>
            <person name="Erickson J."/>
            <person name="Farina A."/>
            <person name="Faro S."/>
            <person name="Ferreira P."/>
            <person name="Fischer H."/>
            <person name="Fitzgerald M."/>
            <person name="Foley K."/>
            <person name="Gage D."/>
            <person name="Galagan J."/>
            <person name="Gearin G."/>
            <person name="Gnerre S."/>
            <person name="Gnirke A."/>
            <person name="Goyette A."/>
            <person name="Graham J."/>
            <person name="Grandbois E."/>
            <person name="Gyaltsen K."/>
            <person name="Hafez N."/>
            <person name="Hagopian D."/>
            <person name="Hagos B."/>
            <person name="Hall J."/>
            <person name="Hatcher B."/>
            <person name="Heller A."/>
            <person name="Higgins H."/>
            <person name="Honan T."/>
            <person name="Horn A."/>
            <person name="Houde N."/>
            <person name="Hughes L."/>
            <person name="Hulme W."/>
            <person name="Husby E."/>
            <person name="Iliev I."/>
            <person name="Jaffe D."/>
            <person name="Jones C."/>
            <person name="Kamal M."/>
            <person name="Kamat A."/>
            <person name="Kamvysselis M."/>
            <person name="Karlsson E."/>
            <person name="Kells C."/>
            <person name="Kieu A."/>
            <person name="Kisner P."/>
            <person name="Kodira C."/>
            <person name="Kulbokas E."/>
            <person name="Labutti K."/>
            <person name="Lama D."/>
            <person name="Landers T."/>
            <person name="Leger J."/>
            <person name="Levine S."/>
            <person name="Lewis D."/>
            <person name="Lewis T."/>
            <person name="Lindblad-toh K."/>
            <person name="Liu X."/>
            <person name="Lokyitsang T."/>
            <person name="Lokyitsang Y."/>
            <person name="Lucien O."/>
            <person name="Lui A."/>
            <person name="Ma L.J."/>
            <person name="Mabbitt R."/>
            <person name="Macdonald J."/>
            <person name="Maclean C."/>
            <person name="Major J."/>
            <person name="Manning J."/>
            <person name="Marabella R."/>
            <person name="Maru K."/>
            <person name="Matthews C."/>
            <person name="Mauceli E."/>
            <person name="Mccarthy M."/>
            <person name="Mcdonough S."/>
            <person name="Mcghee T."/>
            <person name="Meldrim J."/>
            <person name="Meneus L."/>
            <person name="Mesirov J."/>
            <person name="Mihalev A."/>
            <person name="Mihova T."/>
            <person name="Mikkelsen T."/>
            <person name="Mlenga V."/>
            <person name="Moru K."/>
            <person name="Mozes J."/>
            <person name="Mulrain L."/>
            <person name="Munson G."/>
            <person name="Naylor J."/>
            <person name="Newes C."/>
            <person name="Nguyen C."/>
            <person name="Nguyen N."/>
            <person name="Nguyen T."/>
            <person name="Nicol R."/>
            <person name="Nielsen C."/>
            <person name="Nizzari M."/>
            <person name="Norbu C."/>
            <person name="Norbu N."/>
            <person name="O'donnell P."/>
            <person name="Okoawo O."/>
            <person name="O'leary S."/>
            <person name="Omotosho B."/>
            <person name="O'neill K."/>
            <person name="Osman S."/>
            <person name="Parker S."/>
            <person name="Perrin D."/>
            <person name="Phunkhang P."/>
            <person name="Piqani B."/>
            <person name="Purcell S."/>
            <person name="Rachupka T."/>
            <person name="Ramasamy U."/>
            <person name="Rameau R."/>
            <person name="Ray V."/>
            <person name="Raymond C."/>
            <person name="Retta R."/>
            <person name="Richardson S."/>
            <person name="Rise C."/>
            <person name="Rodriguez J."/>
            <person name="Rogers J."/>
            <person name="Rogov P."/>
            <person name="Rutman M."/>
            <person name="Schupbach R."/>
            <person name="Seaman C."/>
            <person name="Settipalli S."/>
            <person name="Sharpe T."/>
            <person name="Sheridan J."/>
            <person name="Sherpa N."/>
            <person name="Shi J."/>
            <person name="Smirnov S."/>
            <person name="Smith C."/>
            <person name="Sougnez C."/>
            <person name="Spencer B."/>
            <person name="Stalker J."/>
            <person name="Stange-thomann N."/>
            <person name="Stavropoulos S."/>
            <person name="Stetson K."/>
            <person name="Stone C."/>
            <person name="Stone S."/>
            <person name="Stubbs M."/>
            <person name="Talamas J."/>
            <person name="Tchuinga P."/>
            <person name="Tenzing P."/>
            <person name="Tesfaye S."/>
            <person name="Theodore J."/>
            <person name="Thoulutsang Y."/>
            <person name="Topham K."/>
            <person name="Towey S."/>
            <person name="Tsamla T."/>
            <person name="Tsomo N."/>
            <person name="Vallee D."/>
            <person name="Vassiliev H."/>
            <person name="Venkataraman V."/>
            <person name="Vinson J."/>
            <person name="Vo A."/>
            <person name="Wade C."/>
            <person name="Wang S."/>
            <person name="Wangchuk T."/>
            <person name="Wangdi T."/>
            <person name="Whittaker C."/>
            <person name="Wilkinson J."/>
            <person name="Wu Y."/>
            <person name="Wyman D."/>
            <person name="Yadav S."/>
            <person name="Yang S."/>
            <person name="Yang X."/>
            <person name="Yeager S."/>
            <person name="Yee E."/>
            <person name="Young G."/>
            <person name="Zainoun J."/>
            <person name="Zembeck L."/>
            <person name="Zimmer A."/>
            <person name="Zody M."/>
            <person name="Lander E."/>
        </authorList>
    </citation>
    <scope>NUCLEOTIDE SEQUENCE [LARGE SCALE GENOMIC DNA]</scope>
</reference>
<organism evidence="3 4">
    <name type="scientific">Ciona savignyi</name>
    <name type="common">Pacific transparent sea squirt</name>
    <dbReference type="NCBI Taxonomy" id="51511"/>
    <lineage>
        <taxon>Eukaryota</taxon>
        <taxon>Metazoa</taxon>
        <taxon>Chordata</taxon>
        <taxon>Tunicata</taxon>
        <taxon>Ascidiacea</taxon>
        <taxon>Phlebobranchia</taxon>
        <taxon>Cionidae</taxon>
        <taxon>Ciona</taxon>
    </lineage>
</organism>
<keyword evidence="1" id="KW-0812">Transmembrane</keyword>
<sequence length="173" mass="19472">MDKLTIIAGILFFSSDVFAIASLAHPDWINTEDRAGAYTLGLTKQCQKIYGRRESTCFFPTLPPEWVASLFFLTAGIACLSVTCILVGLSHWYRSMLMYARWVAFGGIDCLCQVGILFPIGFRQDVVGGEVYRLPEVWGLGDSYKIFWVFAVILSCSGCCILMMPMRIWILNR</sequence>